<dbReference type="Proteomes" id="UP000276345">
    <property type="component" value="Chromosome"/>
</dbReference>
<sequence length="138" mass="15387">MSKKDNQFFDQDNNFQFGTRLAEAMSLSEDTVSSLVDKTGIPNSTIRSYLKGESVPGIMQLRKIAAGMGIKAGWFLGDDEEFACPKDGISEIEKDLELLNNLFKYMAPVQRGRVLKRVLASVARQIDHNVDGDNNTEQ</sequence>
<dbReference type="InterPro" id="IPR001387">
    <property type="entry name" value="Cro/C1-type_HTH"/>
</dbReference>
<feature type="domain" description="HTH cro/C1-type" evidence="1">
    <location>
        <begin position="31"/>
        <end position="75"/>
    </location>
</feature>
<dbReference type="Gene3D" id="1.10.260.40">
    <property type="entry name" value="lambda repressor-like DNA-binding domains"/>
    <property type="match status" value="1"/>
</dbReference>
<organism evidence="2 3">
    <name type="scientific">Salmonella enterica subsp. enterica serovar Sanjuan</name>
    <dbReference type="NCBI Taxonomy" id="1160765"/>
    <lineage>
        <taxon>Bacteria</taxon>
        <taxon>Pseudomonadati</taxon>
        <taxon>Pseudomonadota</taxon>
        <taxon>Gammaproteobacteria</taxon>
        <taxon>Enterobacterales</taxon>
        <taxon>Enterobacteriaceae</taxon>
        <taxon>Salmonella</taxon>
    </lineage>
</organism>
<dbReference type="SUPFAM" id="SSF47413">
    <property type="entry name" value="lambda repressor-like DNA-binding domains"/>
    <property type="match status" value="1"/>
</dbReference>
<name>A0A3S5DBC0_SALET</name>
<evidence type="ECO:0000259" key="1">
    <source>
        <dbReference type="PROSITE" id="PS50943"/>
    </source>
</evidence>
<dbReference type="InterPro" id="IPR010982">
    <property type="entry name" value="Lambda_DNA-bd_dom_sf"/>
</dbReference>
<proteinExistence type="predicted"/>
<accession>A0A3S5DBC0</accession>
<protein>
    <recommendedName>
        <fullName evidence="1">HTH cro/C1-type domain-containing protein</fullName>
    </recommendedName>
</protein>
<dbReference type="PROSITE" id="PS50943">
    <property type="entry name" value="HTH_CROC1"/>
    <property type="match status" value="1"/>
</dbReference>
<evidence type="ECO:0000313" key="3">
    <source>
        <dbReference type="Proteomes" id="UP000276345"/>
    </source>
</evidence>
<dbReference type="GO" id="GO:0003677">
    <property type="term" value="F:DNA binding"/>
    <property type="evidence" value="ECO:0007669"/>
    <property type="project" value="InterPro"/>
</dbReference>
<gene>
    <name evidence="2" type="ORF">NCTC7406_01348</name>
</gene>
<dbReference type="EMBL" id="LR134142">
    <property type="protein sequence ID" value="VEA04348.1"/>
    <property type="molecule type" value="Genomic_DNA"/>
</dbReference>
<evidence type="ECO:0000313" key="2">
    <source>
        <dbReference type="EMBL" id="VEA04348.1"/>
    </source>
</evidence>
<dbReference type="CDD" id="cd00093">
    <property type="entry name" value="HTH_XRE"/>
    <property type="match status" value="1"/>
</dbReference>
<reference evidence="2 3" key="1">
    <citation type="submission" date="2018-12" db="EMBL/GenBank/DDBJ databases">
        <authorList>
            <consortium name="Pathogen Informatics"/>
        </authorList>
    </citation>
    <scope>NUCLEOTIDE SEQUENCE [LARGE SCALE GENOMIC DNA]</scope>
    <source>
        <strain evidence="2 3">NCTC7406</strain>
    </source>
</reference>
<dbReference type="AlphaFoldDB" id="A0A3S5DBC0"/>
<dbReference type="SMART" id="SM00530">
    <property type="entry name" value="HTH_XRE"/>
    <property type="match status" value="1"/>
</dbReference>